<organism evidence="1 2">
    <name type="scientific">Dorea longicatena</name>
    <dbReference type="NCBI Taxonomy" id="88431"/>
    <lineage>
        <taxon>Bacteria</taxon>
        <taxon>Bacillati</taxon>
        <taxon>Bacillota</taxon>
        <taxon>Clostridia</taxon>
        <taxon>Lachnospirales</taxon>
        <taxon>Lachnospiraceae</taxon>
        <taxon>Dorea</taxon>
    </lineage>
</organism>
<reference evidence="1 2" key="1">
    <citation type="submission" date="2019-07" db="EMBL/GenBank/DDBJ databases">
        <authorList>
            <person name="Hibberd C M."/>
            <person name="Gehrig L. J."/>
            <person name="Chang H.-W."/>
            <person name="Venkatesh S."/>
        </authorList>
    </citation>
    <scope>NUCLEOTIDE SEQUENCE [LARGE SCALE GENOMIC DNA]</scope>
    <source>
        <strain evidence="1">Dorea_longicatena_SSTS_Bg7063</strain>
    </source>
</reference>
<accession>A0A564UK40</accession>
<proteinExistence type="predicted"/>
<dbReference type="RefSeq" id="WP_144101356.1">
    <property type="nucleotide sequence ID" value="NZ_CABHNM010000063.1"/>
</dbReference>
<dbReference type="Proteomes" id="UP000398619">
    <property type="component" value="Unassembled WGS sequence"/>
</dbReference>
<dbReference type="AlphaFoldDB" id="A0A564UK40"/>
<protein>
    <submittedName>
        <fullName evidence="1">Uncharacterized protein</fullName>
    </submittedName>
</protein>
<dbReference type="EMBL" id="CABHNM010000063">
    <property type="protein sequence ID" value="VUX19811.1"/>
    <property type="molecule type" value="Genomic_DNA"/>
</dbReference>
<name>A0A564UK40_9FIRM</name>
<sequence length="350" mass="41197">MNCRKYKIIPFLLVVVLLSGCTTKYEQKDIYDYIEENYALEDVKVSKERTELTGEDDYTDYLWEITADDIKFRVLDDYHWGMETLTNHLTDDYEDVMLKKYYDSKILPHFTLDEKEEQGLYSSQLVGKFHTKEELIQLYEELENFQNYVTQKGYTIPNSFSYHLQMQSPIRNHMPAYVVDDGDSFGRVTDITQGSLKEAITNYIQTYTDYHFNDLDEKFTREEIIQVVSEHKYQIAIIKEDNTTFYDDLCASQFGYGISFGTLYEILEREGFNVSGNNEHYSFADFNGNIYEISYDFINVDGKNDESNHYYYLKNGEPVKMAADFYNHFSANKIEEMCGLKLYIGQKNLG</sequence>
<evidence type="ECO:0000313" key="2">
    <source>
        <dbReference type="Proteomes" id="UP000398619"/>
    </source>
</evidence>
<dbReference type="PROSITE" id="PS51257">
    <property type="entry name" value="PROKAR_LIPOPROTEIN"/>
    <property type="match status" value="1"/>
</dbReference>
<evidence type="ECO:0000313" key="1">
    <source>
        <dbReference type="EMBL" id="VUX19811.1"/>
    </source>
</evidence>
<gene>
    <name evidence="1" type="ORF">DLSSTS7063_02658</name>
</gene>